<feature type="compositionally biased region" description="Pro residues" evidence="1">
    <location>
        <begin position="99"/>
        <end position="108"/>
    </location>
</feature>
<accession>A0AA38WVV1</accession>
<proteinExistence type="predicted"/>
<protein>
    <submittedName>
        <fullName evidence="2">Uncharacterized protein</fullName>
    </submittedName>
</protein>
<feature type="compositionally biased region" description="Pro residues" evidence="1">
    <location>
        <begin position="203"/>
        <end position="220"/>
    </location>
</feature>
<keyword evidence="3" id="KW-1185">Reference proteome</keyword>
<comment type="caution">
    <text evidence="2">The sequence shown here is derived from an EMBL/GenBank/DDBJ whole genome shotgun (WGS) entry which is preliminary data.</text>
</comment>
<reference evidence="2" key="1">
    <citation type="submission" date="2023-03" db="EMBL/GenBank/DDBJ databases">
        <title>Chromosome-scale reference genome and RAD-based genetic map of yellow starthistle (Centaurea solstitialis) reveal putative structural variation and QTLs associated with invader traits.</title>
        <authorList>
            <person name="Reatini B."/>
            <person name="Cang F.A."/>
            <person name="Jiang Q."/>
            <person name="Mckibben M.T.W."/>
            <person name="Barker M.S."/>
            <person name="Rieseberg L.H."/>
            <person name="Dlugosch K.M."/>
        </authorList>
    </citation>
    <scope>NUCLEOTIDE SEQUENCE</scope>
    <source>
        <strain evidence="2">CAN-66</strain>
        <tissue evidence="2">Leaf</tissue>
    </source>
</reference>
<dbReference type="Proteomes" id="UP001172457">
    <property type="component" value="Chromosome 1"/>
</dbReference>
<feature type="compositionally biased region" description="Pro residues" evidence="1">
    <location>
        <begin position="278"/>
        <end position="297"/>
    </location>
</feature>
<organism evidence="2 3">
    <name type="scientific">Centaurea solstitialis</name>
    <name type="common">yellow star-thistle</name>
    <dbReference type="NCBI Taxonomy" id="347529"/>
    <lineage>
        <taxon>Eukaryota</taxon>
        <taxon>Viridiplantae</taxon>
        <taxon>Streptophyta</taxon>
        <taxon>Embryophyta</taxon>
        <taxon>Tracheophyta</taxon>
        <taxon>Spermatophyta</taxon>
        <taxon>Magnoliopsida</taxon>
        <taxon>eudicotyledons</taxon>
        <taxon>Gunneridae</taxon>
        <taxon>Pentapetalae</taxon>
        <taxon>asterids</taxon>
        <taxon>campanulids</taxon>
        <taxon>Asterales</taxon>
        <taxon>Asteraceae</taxon>
        <taxon>Carduoideae</taxon>
        <taxon>Cardueae</taxon>
        <taxon>Centaureinae</taxon>
        <taxon>Centaurea</taxon>
    </lineage>
</organism>
<gene>
    <name evidence="2" type="ORF">OSB04_004037</name>
</gene>
<dbReference type="AlphaFoldDB" id="A0AA38WVV1"/>
<evidence type="ECO:0000256" key="1">
    <source>
        <dbReference type="SAM" id="MobiDB-lite"/>
    </source>
</evidence>
<evidence type="ECO:0000313" key="3">
    <source>
        <dbReference type="Proteomes" id="UP001172457"/>
    </source>
</evidence>
<dbReference type="EMBL" id="JARYMX010000001">
    <property type="protein sequence ID" value="KAJ9568071.1"/>
    <property type="molecule type" value="Genomic_DNA"/>
</dbReference>
<name>A0AA38WVV1_9ASTR</name>
<feature type="compositionally biased region" description="Polar residues" evidence="1">
    <location>
        <begin position="177"/>
        <end position="201"/>
    </location>
</feature>
<evidence type="ECO:0000313" key="2">
    <source>
        <dbReference type="EMBL" id="KAJ9568071.1"/>
    </source>
</evidence>
<feature type="region of interest" description="Disordered" evidence="1">
    <location>
        <begin position="99"/>
        <end position="225"/>
    </location>
</feature>
<sequence>MSSPVDKGKLTSWGQWMIPSSRFFMCEFISQIHESYPLYQHLIIYHRGGGLSLWGSGAVFFISVTFDCFHVETNVCLLHNGITRFKLYQQFGQRLPVLPSPPLPPFQQGPPASQHPITQQGRPSIPPHAGQAAPPPYSLASSASMQLGPPVSVPPSGMLSSSQSYLIPPPPPPPQGHVSTSTPHSYSVAPQNSNWNQNQHISPPIPPPGHHLTPRIPPPHLQGQHFYRVPAPSLPPVGIRGIQQAPPLLPPPPTSSYFTPASFGSFAQPAHESSLGHLPPPPPPPPSSPPPGPPPLPPLHPLPFLPFVRLPNLSQQLLHLVQLLEGLLL</sequence>
<feature type="region of interest" description="Disordered" evidence="1">
    <location>
        <begin position="241"/>
        <end position="297"/>
    </location>
</feature>